<evidence type="ECO:0000259" key="2">
    <source>
        <dbReference type="Pfam" id="PF00487"/>
    </source>
</evidence>
<evidence type="ECO:0000313" key="3">
    <source>
        <dbReference type="EMBL" id="UGS36369.1"/>
    </source>
</evidence>
<dbReference type="EC" id="1.14.19.-" evidence="3"/>
<gene>
    <name evidence="3" type="primary">des</name>
    <name evidence="3" type="ORF">DSM104329_02773</name>
</gene>
<dbReference type="Pfam" id="PF00487">
    <property type="entry name" value="FA_desaturase"/>
    <property type="match status" value="1"/>
</dbReference>
<feature type="transmembrane region" description="Helical" evidence="1">
    <location>
        <begin position="56"/>
        <end position="76"/>
    </location>
</feature>
<accession>A0A9E6XXJ9</accession>
<dbReference type="InterPro" id="IPR012171">
    <property type="entry name" value="Fatty_acid_desaturase"/>
</dbReference>
<name>A0A9E6XXJ9_9ACTN</name>
<dbReference type="KEGG" id="sbae:DSM104329_02773"/>
<dbReference type="GO" id="GO:0016020">
    <property type="term" value="C:membrane"/>
    <property type="evidence" value="ECO:0007669"/>
    <property type="project" value="TreeGrafter"/>
</dbReference>
<dbReference type="CDD" id="cd03507">
    <property type="entry name" value="Delta12-FADS-like"/>
    <property type="match status" value="1"/>
</dbReference>
<feature type="transmembrane region" description="Helical" evidence="1">
    <location>
        <begin position="186"/>
        <end position="206"/>
    </location>
</feature>
<evidence type="ECO:0000313" key="4">
    <source>
        <dbReference type="Proteomes" id="UP001162834"/>
    </source>
</evidence>
<feature type="domain" description="Fatty acid desaturase" evidence="2">
    <location>
        <begin position="56"/>
        <end position="295"/>
    </location>
</feature>
<dbReference type="GO" id="GO:0016717">
    <property type="term" value="F:oxidoreductase activity, acting on paired donors, with oxidation of a pair of donors resulting in the reduction of molecular oxygen to two molecules of water"/>
    <property type="evidence" value="ECO:0007669"/>
    <property type="project" value="TreeGrafter"/>
</dbReference>
<dbReference type="InterPro" id="IPR005804">
    <property type="entry name" value="FA_desaturase_dom"/>
</dbReference>
<keyword evidence="4" id="KW-1185">Reference proteome</keyword>
<protein>
    <submittedName>
        <fullName evidence="3">Fatty acid desaturase</fullName>
        <ecNumber evidence="3">1.14.19.-</ecNumber>
    </submittedName>
</protein>
<dbReference type="RefSeq" id="WP_259316041.1">
    <property type="nucleotide sequence ID" value="NZ_CP087164.1"/>
</dbReference>
<feature type="transmembrane region" description="Helical" evidence="1">
    <location>
        <begin position="212"/>
        <end position="231"/>
    </location>
</feature>
<reference evidence="3" key="1">
    <citation type="journal article" date="2022" name="Int. J. Syst. Evol. Microbiol.">
        <title>Pseudomonas aegrilactucae sp. nov. and Pseudomonas morbosilactucae sp. nov., pathogens causing bacterial rot of lettuce in Japan.</title>
        <authorList>
            <person name="Sawada H."/>
            <person name="Fujikawa T."/>
            <person name="Satou M."/>
        </authorList>
    </citation>
    <scope>NUCLEOTIDE SEQUENCE</scope>
    <source>
        <strain evidence="3">0166_1</strain>
    </source>
</reference>
<dbReference type="GO" id="GO:0006629">
    <property type="term" value="P:lipid metabolic process"/>
    <property type="evidence" value="ECO:0007669"/>
    <property type="project" value="InterPro"/>
</dbReference>
<dbReference type="PANTHER" id="PTHR19353:SF73">
    <property type="entry name" value="FATTY ACID DESATURASE"/>
    <property type="match status" value="1"/>
</dbReference>
<keyword evidence="1" id="KW-1133">Transmembrane helix</keyword>
<evidence type="ECO:0000256" key="1">
    <source>
        <dbReference type="SAM" id="Phobius"/>
    </source>
</evidence>
<keyword evidence="3" id="KW-0560">Oxidoreductase</keyword>
<keyword evidence="1" id="KW-0812">Transmembrane</keyword>
<dbReference type="Proteomes" id="UP001162834">
    <property type="component" value="Chromosome"/>
</dbReference>
<dbReference type="AlphaFoldDB" id="A0A9E6XXJ9"/>
<dbReference type="PANTHER" id="PTHR19353">
    <property type="entry name" value="FATTY ACID DESATURASE 2"/>
    <property type="match status" value="1"/>
</dbReference>
<sequence>MSVAAAPRSRRPAWRDELAPYTVPRVGRSVLDLATSVVPYLGLSVLMYFSLGVSYWLTLLIAVPAAGFLLRTYIIFHDCTHGSLLPSKQANTWVGRALGLVVFSPFSSWRHNHAVHHATAGDLERRGVGDVPTLTVAEYRAMPWRKRLGYRLFRNPLIMFGLGPLLAMVILPRLPSSASRPRLRRSIVLTDIGLVIVIGLLCWLIGWREYLLIQAPTAMIAGSIGVWLFYVQHQFEDTYWQNTEEWSYADAALQGSSYLKLPKVLQFFTANIGLHHVHHLSARIPNYNLQRAHDDNEICHDVPTLTLWDGLKTVRLKLWDEDQGRLVTFADARPR</sequence>
<feature type="transmembrane region" description="Helical" evidence="1">
    <location>
        <begin position="152"/>
        <end position="174"/>
    </location>
</feature>
<keyword evidence="1" id="KW-0472">Membrane</keyword>
<organism evidence="3 4">
    <name type="scientific">Capillimicrobium parvum</name>
    <dbReference type="NCBI Taxonomy" id="2884022"/>
    <lineage>
        <taxon>Bacteria</taxon>
        <taxon>Bacillati</taxon>
        <taxon>Actinomycetota</taxon>
        <taxon>Thermoleophilia</taxon>
        <taxon>Solirubrobacterales</taxon>
        <taxon>Capillimicrobiaceae</taxon>
        <taxon>Capillimicrobium</taxon>
    </lineage>
</organism>
<proteinExistence type="predicted"/>
<dbReference type="EMBL" id="CP087164">
    <property type="protein sequence ID" value="UGS36369.1"/>
    <property type="molecule type" value="Genomic_DNA"/>
</dbReference>